<name>A0A6P5Z545_DURZI</name>
<dbReference type="InterPro" id="IPR001810">
    <property type="entry name" value="F-box_dom"/>
</dbReference>
<protein>
    <submittedName>
        <fullName evidence="3">F-box protein At5g07610-like</fullName>
    </submittedName>
</protein>
<dbReference type="PANTHER" id="PTHR35546:SF130">
    <property type="entry name" value="EXPRESSED PROTEIN"/>
    <property type="match status" value="1"/>
</dbReference>
<dbReference type="SMART" id="SM00256">
    <property type="entry name" value="FBOX"/>
    <property type="match status" value="1"/>
</dbReference>
<dbReference type="Proteomes" id="UP000515121">
    <property type="component" value="Unplaced"/>
</dbReference>
<dbReference type="InterPro" id="IPR006527">
    <property type="entry name" value="F-box-assoc_dom_typ1"/>
</dbReference>
<dbReference type="Pfam" id="PF00646">
    <property type="entry name" value="F-box"/>
    <property type="match status" value="1"/>
</dbReference>
<gene>
    <name evidence="3" type="primary">LOC111297437</name>
</gene>
<organism evidence="2 3">
    <name type="scientific">Durio zibethinus</name>
    <name type="common">Durian</name>
    <dbReference type="NCBI Taxonomy" id="66656"/>
    <lineage>
        <taxon>Eukaryota</taxon>
        <taxon>Viridiplantae</taxon>
        <taxon>Streptophyta</taxon>
        <taxon>Embryophyta</taxon>
        <taxon>Tracheophyta</taxon>
        <taxon>Spermatophyta</taxon>
        <taxon>Magnoliopsida</taxon>
        <taxon>eudicotyledons</taxon>
        <taxon>Gunneridae</taxon>
        <taxon>Pentapetalae</taxon>
        <taxon>rosids</taxon>
        <taxon>malvids</taxon>
        <taxon>Malvales</taxon>
        <taxon>Malvaceae</taxon>
        <taxon>Helicteroideae</taxon>
        <taxon>Durio</taxon>
    </lineage>
</organism>
<evidence type="ECO:0000313" key="3">
    <source>
        <dbReference type="RefSeq" id="XP_022747908.1"/>
    </source>
</evidence>
<reference evidence="3" key="1">
    <citation type="submission" date="2025-08" db="UniProtKB">
        <authorList>
            <consortium name="RefSeq"/>
        </authorList>
    </citation>
    <scope>IDENTIFICATION</scope>
    <source>
        <tissue evidence="3">Fruit stalk</tissue>
    </source>
</reference>
<dbReference type="PANTHER" id="PTHR35546">
    <property type="entry name" value="F-BOX PROTEIN INTERACTION DOMAIN PROTEIN-RELATED"/>
    <property type="match status" value="1"/>
</dbReference>
<dbReference type="SUPFAM" id="SSF81383">
    <property type="entry name" value="F-box domain"/>
    <property type="match status" value="1"/>
</dbReference>
<sequence length="394" mass="45841">MENSAEKIGNNQDILNQLLLRLPTKSLLKFKCVSKQWLSTISNPQFCLSHTRHHQHNGFLEPTALLLKPYLAAYLEFDVAPLKHYSEVPFFHYLNNSGIILRQSCNGLFLCRPFVFYDHGDARFFICNPTTKKFKILSVPRSPLKDYLLFVSLAFDPLRSPNYKIICIRGVSDKYYDFEIDIYSSETDSWTATGIGFKADEGSILFEGSYVFCNGKIHWDSFENESLYFDVEKESLHKMPMPMLPNRSDMLEMDRYFGEARGTLYLALTYYKVGHLELDVYEMARDYSHWFLKRRLDLSDAMKLFPEINLFSLPFFSGFSGVSFIQSEKEEEAKIVMWADGKILCYDFNDGAWKMLYDPGPGVKIGSNYSENSFDHVHQPRFLAYKYFENLSCI</sequence>
<evidence type="ECO:0000259" key="1">
    <source>
        <dbReference type="SMART" id="SM00256"/>
    </source>
</evidence>
<accession>A0A6P5Z545</accession>
<dbReference type="NCBIfam" id="TIGR01640">
    <property type="entry name" value="F_box_assoc_1"/>
    <property type="match status" value="1"/>
</dbReference>
<dbReference type="RefSeq" id="XP_022747908.1">
    <property type="nucleotide sequence ID" value="XM_022892173.1"/>
</dbReference>
<dbReference type="KEGG" id="dzi:111297437"/>
<dbReference type="OrthoDB" id="605328at2759"/>
<dbReference type="AlphaFoldDB" id="A0A6P5Z545"/>
<dbReference type="GeneID" id="111297437"/>
<dbReference type="InterPro" id="IPR055290">
    <property type="entry name" value="At3g26010-like"/>
</dbReference>
<dbReference type="InterPro" id="IPR036047">
    <property type="entry name" value="F-box-like_dom_sf"/>
</dbReference>
<dbReference type="InterPro" id="IPR017451">
    <property type="entry name" value="F-box-assoc_interact_dom"/>
</dbReference>
<evidence type="ECO:0000313" key="2">
    <source>
        <dbReference type="Proteomes" id="UP000515121"/>
    </source>
</evidence>
<feature type="domain" description="F-box" evidence="1">
    <location>
        <begin position="10"/>
        <end position="50"/>
    </location>
</feature>
<dbReference type="Pfam" id="PF07734">
    <property type="entry name" value="FBA_1"/>
    <property type="match status" value="1"/>
</dbReference>
<keyword evidence="2" id="KW-1185">Reference proteome</keyword>
<proteinExistence type="predicted"/>